<name>A0ABY9XWZ6_9FLAO</name>
<feature type="domain" description="GAF" evidence="1">
    <location>
        <begin position="23"/>
        <end position="138"/>
    </location>
</feature>
<evidence type="ECO:0000259" key="1">
    <source>
        <dbReference type="Pfam" id="PF01590"/>
    </source>
</evidence>
<reference evidence="2 3" key="1">
    <citation type="submission" date="2023-09" db="EMBL/GenBank/DDBJ databases">
        <title>Thalassobella suaedae gen. nov., sp. nov., a marine bacterium of the family Flavobacteriaceae isolated from a halophyte Suaeda japonica.</title>
        <authorList>
            <person name="Lee S.Y."/>
            <person name="Hwang C.Y."/>
        </authorList>
    </citation>
    <scope>NUCLEOTIDE SEQUENCE [LARGE SCALE GENOMIC DNA]</scope>
    <source>
        <strain evidence="2 3">HL-DH14</strain>
    </source>
</reference>
<sequence>MKENEDLLRTKALQELDIMYTPPEKMFDDITSLAAFICNTPIALISLVDNKNQFFKSHYGLDVDQTPIDQSFCAHAIKNDEDIFIVDDATIDNRFKENPLVLSNPNIVYYAGVTLSNDEGIKIGTLCVIDKSKRALNKDQIKYS</sequence>
<dbReference type="Proteomes" id="UP001302806">
    <property type="component" value="Chromosome"/>
</dbReference>
<organism evidence="2 3">
    <name type="scientific">Thalassobellus suaedae</name>
    <dbReference type="NCBI Taxonomy" id="3074124"/>
    <lineage>
        <taxon>Bacteria</taxon>
        <taxon>Pseudomonadati</taxon>
        <taxon>Bacteroidota</taxon>
        <taxon>Flavobacteriia</taxon>
        <taxon>Flavobacteriales</taxon>
        <taxon>Flavobacteriaceae</taxon>
        <taxon>Thalassobellus</taxon>
    </lineage>
</organism>
<dbReference type="PANTHER" id="PTHR43102">
    <property type="entry name" value="SLR1143 PROTEIN"/>
    <property type="match status" value="1"/>
</dbReference>
<dbReference type="InterPro" id="IPR029016">
    <property type="entry name" value="GAF-like_dom_sf"/>
</dbReference>
<dbReference type="Pfam" id="PF01590">
    <property type="entry name" value="GAF"/>
    <property type="match status" value="1"/>
</dbReference>
<proteinExistence type="predicted"/>
<dbReference type="RefSeq" id="WP_415866734.1">
    <property type="nucleotide sequence ID" value="NZ_CP134537.1"/>
</dbReference>
<protein>
    <submittedName>
        <fullName evidence="2">GAF domain-containing protein</fullName>
    </submittedName>
</protein>
<accession>A0ABY9XWZ6</accession>
<gene>
    <name evidence="2" type="ORF">RHP51_07425</name>
</gene>
<dbReference type="Gene3D" id="3.30.450.40">
    <property type="match status" value="1"/>
</dbReference>
<evidence type="ECO:0000313" key="2">
    <source>
        <dbReference type="EMBL" id="WNH10476.1"/>
    </source>
</evidence>
<dbReference type="PANTHER" id="PTHR43102:SF2">
    <property type="entry name" value="GAF DOMAIN-CONTAINING PROTEIN"/>
    <property type="match status" value="1"/>
</dbReference>
<dbReference type="InterPro" id="IPR003018">
    <property type="entry name" value="GAF"/>
</dbReference>
<dbReference type="SUPFAM" id="SSF55781">
    <property type="entry name" value="GAF domain-like"/>
    <property type="match status" value="1"/>
</dbReference>
<dbReference type="EMBL" id="CP134537">
    <property type="protein sequence ID" value="WNH10476.1"/>
    <property type="molecule type" value="Genomic_DNA"/>
</dbReference>
<evidence type="ECO:0000313" key="3">
    <source>
        <dbReference type="Proteomes" id="UP001302806"/>
    </source>
</evidence>